<proteinExistence type="predicted"/>
<organism evidence="1 2">
    <name type="scientific">Lagenidium giganteum</name>
    <dbReference type="NCBI Taxonomy" id="4803"/>
    <lineage>
        <taxon>Eukaryota</taxon>
        <taxon>Sar</taxon>
        <taxon>Stramenopiles</taxon>
        <taxon>Oomycota</taxon>
        <taxon>Peronosporomycetes</taxon>
        <taxon>Pythiales</taxon>
        <taxon>Pythiaceae</taxon>
    </lineage>
</organism>
<dbReference type="SUPFAM" id="SSF53335">
    <property type="entry name" value="S-adenosyl-L-methionine-dependent methyltransferases"/>
    <property type="match status" value="1"/>
</dbReference>
<dbReference type="EMBL" id="DAKRPA010000004">
    <property type="protein sequence ID" value="DBA04930.1"/>
    <property type="molecule type" value="Genomic_DNA"/>
</dbReference>
<keyword evidence="2" id="KW-1185">Reference proteome</keyword>
<protein>
    <recommendedName>
        <fullName evidence="3">Methyltransferase domain-containing protein</fullName>
    </recommendedName>
</protein>
<dbReference type="Proteomes" id="UP001146120">
    <property type="component" value="Unassembled WGS sequence"/>
</dbReference>
<gene>
    <name evidence="1" type="ORF">N0F65_006932</name>
</gene>
<dbReference type="AlphaFoldDB" id="A0AAV2ZH54"/>
<reference evidence="1" key="2">
    <citation type="journal article" date="2023" name="Microbiol Resour">
        <title>Decontamination and Annotation of the Draft Genome Sequence of the Oomycete Lagenidium giganteum ARSEF 373.</title>
        <authorList>
            <person name="Morgan W.R."/>
            <person name="Tartar A."/>
        </authorList>
    </citation>
    <scope>NUCLEOTIDE SEQUENCE</scope>
    <source>
        <strain evidence="1">ARSEF 373</strain>
    </source>
</reference>
<accession>A0AAV2ZH54</accession>
<sequence length="200" mass="22751">MEHRRWFHADILKAQQKVVKDGVYSHDNFAFGTTPCYTWHRVLSTDSVNHALRACQLEMKQQRSSHVTVFGSSTGSLVLFTHLLAGVRCVGVEILPHLHHVAESVAQKFQISNCVFVNQDMLTFDVESSRLLVLTSQCWDADLCTSLRQKIEQELVAGAIVVDYQASILESSKHFELVETVEACEVSWHEDLTMFVFRKI</sequence>
<name>A0AAV2ZH54_9STRA</name>
<evidence type="ECO:0000313" key="2">
    <source>
        <dbReference type="Proteomes" id="UP001146120"/>
    </source>
</evidence>
<comment type="caution">
    <text evidence="1">The sequence shown here is derived from an EMBL/GenBank/DDBJ whole genome shotgun (WGS) entry which is preliminary data.</text>
</comment>
<dbReference type="InterPro" id="IPR029063">
    <property type="entry name" value="SAM-dependent_MTases_sf"/>
</dbReference>
<reference evidence="1" key="1">
    <citation type="submission" date="2022-11" db="EMBL/GenBank/DDBJ databases">
        <authorList>
            <person name="Morgan W.R."/>
            <person name="Tartar A."/>
        </authorList>
    </citation>
    <scope>NUCLEOTIDE SEQUENCE</scope>
    <source>
        <strain evidence="1">ARSEF 373</strain>
    </source>
</reference>
<evidence type="ECO:0000313" key="1">
    <source>
        <dbReference type="EMBL" id="DBA04930.1"/>
    </source>
</evidence>
<evidence type="ECO:0008006" key="3">
    <source>
        <dbReference type="Google" id="ProtNLM"/>
    </source>
</evidence>
<dbReference type="Gene3D" id="3.40.50.150">
    <property type="entry name" value="Vaccinia Virus protein VP39"/>
    <property type="match status" value="1"/>
</dbReference>